<dbReference type="OrthoDB" id="9792858at2"/>
<protein>
    <submittedName>
        <fullName evidence="3">Flavin reductase</fullName>
    </submittedName>
</protein>
<dbReference type="SMART" id="SM00903">
    <property type="entry name" value="Flavin_Reduct"/>
    <property type="match status" value="1"/>
</dbReference>
<dbReference type="PANTHER" id="PTHR30466">
    <property type="entry name" value="FLAVIN REDUCTASE"/>
    <property type="match status" value="1"/>
</dbReference>
<evidence type="ECO:0000313" key="4">
    <source>
        <dbReference type="Proteomes" id="UP000290649"/>
    </source>
</evidence>
<gene>
    <name evidence="3" type="ORF">DS745_18445</name>
</gene>
<dbReference type="EMBL" id="QOUX01000046">
    <property type="protein sequence ID" value="RXI98309.1"/>
    <property type="molecule type" value="Genomic_DNA"/>
</dbReference>
<keyword evidence="1" id="KW-0560">Oxidoreductase</keyword>
<dbReference type="Proteomes" id="UP000290649">
    <property type="component" value="Unassembled WGS sequence"/>
</dbReference>
<dbReference type="GO" id="GO:0042602">
    <property type="term" value="F:riboflavin reductase (NADPH) activity"/>
    <property type="evidence" value="ECO:0007669"/>
    <property type="project" value="TreeGrafter"/>
</dbReference>
<dbReference type="AlphaFoldDB" id="A0A4Q0VQ54"/>
<proteinExistence type="predicted"/>
<dbReference type="GO" id="GO:0010181">
    <property type="term" value="F:FMN binding"/>
    <property type="evidence" value="ECO:0007669"/>
    <property type="project" value="InterPro"/>
</dbReference>
<evidence type="ECO:0000256" key="1">
    <source>
        <dbReference type="ARBA" id="ARBA00023002"/>
    </source>
</evidence>
<reference evidence="3 4" key="1">
    <citation type="journal article" date="2019" name="Int. J. Syst. Evol. Microbiol.">
        <title>Anaerobacillus alkaliphilus sp. nov., a novel alkaliphilic and moderately halophilic bacterium.</title>
        <authorList>
            <person name="Borsodi A.K."/>
            <person name="Aszalos J.M."/>
            <person name="Bihari P."/>
            <person name="Nagy I."/>
            <person name="Schumann P."/>
            <person name="Sproer C."/>
            <person name="Kovacs A.L."/>
            <person name="Boka K."/>
            <person name="Dobosy P."/>
            <person name="Ovari M."/>
            <person name="Szili-Kovacs T."/>
            <person name="Toth E."/>
        </authorList>
    </citation>
    <scope>NUCLEOTIDE SEQUENCE [LARGE SCALE GENOMIC DNA]</scope>
    <source>
        <strain evidence="3 4">B16-10</strain>
    </source>
</reference>
<dbReference type="RefSeq" id="WP_129079669.1">
    <property type="nucleotide sequence ID" value="NZ_QOUX01000046.1"/>
</dbReference>
<feature type="domain" description="Flavin reductase like" evidence="2">
    <location>
        <begin position="10"/>
        <end position="150"/>
    </location>
</feature>
<keyword evidence="4" id="KW-1185">Reference proteome</keyword>
<dbReference type="Pfam" id="PF01613">
    <property type="entry name" value="Flavin_Reduct"/>
    <property type="match status" value="1"/>
</dbReference>
<comment type="caution">
    <text evidence="3">The sequence shown here is derived from an EMBL/GenBank/DDBJ whole genome shotgun (WGS) entry which is preliminary data.</text>
</comment>
<evidence type="ECO:0000259" key="2">
    <source>
        <dbReference type="SMART" id="SM00903"/>
    </source>
</evidence>
<accession>A0A4Q0VQ54</accession>
<name>A0A4Q0VQ54_9BACI</name>
<dbReference type="Gene3D" id="2.30.110.10">
    <property type="entry name" value="Electron Transport, Fmn-binding Protein, Chain A"/>
    <property type="match status" value="1"/>
</dbReference>
<sequence length="151" mass="16903">MDVRELRNCFGRFATGVTVVTWKTDDHEYNGITVNSFTSVSLDPALVLVSIDKKAKACQALENRPFVVNILASNQEPIAWQFAGRPQEKLTLEWEETEVGPKIAGAIATIECIPWNAYEGGDHILFVGEIKAFSYNDKDALMFFKGKFINN</sequence>
<dbReference type="InterPro" id="IPR002563">
    <property type="entry name" value="Flavin_Rdtase-like_dom"/>
</dbReference>
<dbReference type="InterPro" id="IPR050268">
    <property type="entry name" value="NADH-dep_flavin_reductase"/>
</dbReference>
<dbReference type="SUPFAM" id="SSF50475">
    <property type="entry name" value="FMN-binding split barrel"/>
    <property type="match status" value="1"/>
</dbReference>
<dbReference type="InterPro" id="IPR012349">
    <property type="entry name" value="Split_barrel_FMN-bd"/>
</dbReference>
<dbReference type="PANTHER" id="PTHR30466:SF1">
    <property type="entry name" value="FMN REDUCTASE (NADH) RUTF"/>
    <property type="match status" value="1"/>
</dbReference>
<evidence type="ECO:0000313" key="3">
    <source>
        <dbReference type="EMBL" id="RXI98309.1"/>
    </source>
</evidence>
<organism evidence="3 4">
    <name type="scientific">Anaerobacillus alkaliphilus</name>
    <dbReference type="NCBI Taxonomy" id="1548597"/>
    <lineage>
        <taxon>Bacteria</taxon>
        <taxon>Bacillati</taxon>
        <taxon>Bacillota</taxon>
        <taxon>Bacilli</taxon>
        <taxon>Bacillales</taxon>
        <taxon>Bacillaceae</taxon>
        <taxon>Anaerobacillus</taxon>
    </lineage>
</organism>